<dbReference type="Gene3D" id="2.70.70.10">
    <property type="entry name" value="Glucose Permease (Domain IIA)"/>
    <property type="match status" value="1"/>
</dbReference>
<evidence type="ECO:0000313" key="2">
    <source>
        <dbReference type="EMBL" id="PIZ11068.1"/>
    </source>
</evidence>
<dbReference type="AlphaFoldDB" id="A0A2M7RY71"/>
<accession>A0A2M7RY71</accession>
<sequence length="202" mass="23654">MKQSSFNQKKLINMDDLRRLKDSPMWNQGKTDGVYRFPLPTDRDFLESGAKLAIGVPEDELYHIGPYYAAKNPESHISPFKWAVDFLVPDGTDILAADEGQIVEAIDNFNEWEDAEEFRDKLNYLTILHRNGEYSQYCHLKQNSFHETGLNVGDWVRKGQLVARVGKTGWTDRDHLHFVVLRFDKLPENPWPYYSLEIRFRM</sequence>
<dbReference type="SUPFAM" id="SSF51261">
    <property type="entry name" value="Duplicated hybrid motif"/>
    <property type="match status" value="1"/>
</dbReference>
<dbReference type="GO" id="GO:0004222">
    <property type="term" value="F:metalloendopeptidase activity"/>
    <property type="evidence" value="ECO:0007669"/>
    <property type="project" value="TreeGrafter"/>
</dbReference>
<dbReference type="PANTHER" id="PTHR21666:SF270">
    <property type="entry name" value="MUREIN HYDROLASE ACTIVATOR ENVC"/>
    <property type="match status" value="1"/>
</dbReference>
<reference evidence="3" key="1">
    <citation type="submission" date="2017-09" db="EMBL/GenBank/DDBJ databases">
        <title>Depth-based differentiation of microbial function through sediment-hosted aquifers and enrichment of novel symbionts in the deep terrestrial subsurface.</title>
        <authorList>
            <person name="Probst A.J."/>
            <person name="Ladd B."/>
            <person name="Jarett J.K."/>
            <person name="Geller-Mcgrath D.E."/>
            <person name="Sieber C.M.K."/>
            <person name="Emerson J.B."/>
            <person name="Anantharaman K."/>
            <person name="Thomas B.C."/>
            <person name="Malmstrom R."/>
            <person name="Stieglmeier M."/>
            <person name="Klingl A."/>
            <person name="Woyke T."/>
            <person name="Ryan C.M."/>
            <person name="Banfield J.F."/>
        </authorList>
    </citation>
    <scope>NUCLEOTIDE SEQUENCE [LARGE SCALE GENOMIC DNA]</scope>
</reference>
<feature type="domain" description="M23ase beta-sheet core" evidence="1">
    <location>
        <begin position="82"/>
        <end position="182"/>
    </location>
</feature>
<dbReference type="PANTHER" id="PTHR21666">
    <property type="entry name" value="PEPTIDASE-RELATED"/>
    <property type="match status" value="1"/>
</dbReference>
<dbReference type="InterPro" id="IPR011055">
    <property type="entry name" value="Dup_hybrid_motif"/>
</dbReference>
<proteinExistence type="predicted"/>
<evidence type="ECO:0000259" key="1">
    <source>
        <dbReference type="Pfam" id="PF01551"/>
    </source>
</evidence>
<protein>
    <recommendedName>
        <fullName evidence="1">M23ase beta-sheet core domain-containing protein</fullName>
    </recommendedName>
</protein>
<dbReference type="EMBL" id="PFMP01000020">
    <property type="protein sequence ID" value="PIZ11068.1"/>
    <property type="molecule type" value="Genomic_DNA"/>
</dbReference>
<dbReference type="Proteomes" id="UP000230105">
    <property type="component" value="Unassembled WGS sequence"/>
</dbReference>
<dbReference type="Pfam" id="PF01551">
    <property type="entry name" value="Peptidase_M23"/>
    <property type="match status" value="1"/>
</dbReference>
<dbReference type="CDD" id="cd12797">
    <property type="entry name" value="M23_peptidase"/>
    <property type="match status" value="1"/>
</dbReference>
<gene>
    <name evidence="2" type="ORF">COY54_00895</name>
</gene>
<dbReference type="InterPro" id="IPR050570">
    <property type="entry name" value="Cell_wall_metabolism_enzyme"/>
</dbReference>
<organism evidence="2 3">
    <name type="scientific">Candidatus Falkowbacteria bacterium CG_4_10_14_0_8_um_filter_41_36</name>
    <dbReference type="NCBI Taxonomy" id="1974556"/>
    <lineage>
        <taxon>Bacteria</taxon>
        <taxon>Candidatus Falkowiibacteriota</taxon>
    </lineage>
</organism>
<dbReference type="InterPro" id="IPR016047">
    <property type="entry name" value="M23ase_b-sheet_dom"/>
</dbReference>
<comment type="caution">
    <text evidence="2">The sequence shown here is derived from an EMBL/GenBank/DDBJ whole genome shotgun (WGS) entry which is preliminary data.</text>
</comment>
<name>A0A2M7RY71_9BACT</name>
<evidence type="ECO:0000313" key="3">
    <source>
        <dbReference type="Proteomes" id="UP000230105"/>
    </source>
</evidence>